<feature type="transmembrane region" description="Helical" evidence="2">
    <location>
        <begin position="76"/>
        <end position="93"/>
    </location>
</feature>
<gene>
    <name evidence="3" type="ORF">V5799_013519</name>
</gene>
<keyword evidence="4" id="KW-1185">Reference proteome</keyword>
<comment type="caution">
    <text evidence="3">The sequence shown here is derived from an EMBL/GenBank/DDBJ whole genome shotgun (WGS) entry which is preliminary data.</text>
</comment>
<name>A0AAQ4E5P7_AMBAM</name>
<dbReference type="AlphaFoldDB" id="A0AAQ4E5P7"/>
<evidence type="ECO:0000313" key="3">
    <source>
        <dbReference type="EMBL" id="KAK8770019.1"/>
    </source>
</evidence>
<evidence type="ECO:0000313" key="4">
    <source>
        <dbReference type="Proteomes" id="UP001321473"/>
    </source>
</evidence>
<sequence>MDASCSSDEKTPLTRVPSAPASSGRRRVSSASASSCLSDDEPADPFCPPSKKGIDAACGLGCCDRLKAFGNLFKKCFLVAALLAAVVVMGIIPEADQDSSKHKFNISTKSGPHRIHLDDWSSPVRLSLRGPFLHPSLANATHVFTTVALLKASTSNLSGNALTTWRHILRVPTVPVEEAIAGTSFLASEVFTCKQYHTRCDLLVEVHGSPPEVSYPVQSQLEPSEVEFGLSIFLAASVLMVLYMLIVFEVSNAHDESTVHSAMDSERRCYQ</sequence>
<evidence type="ECO:0008006" key="5">
    <source>
        <dbReference type="Google" id="ProtNLM"/>
    </source>
</evidence>
<evidence type="ECO:0000256" key="2">
    <source>
        <dbReference type="SAM" id="Phobius"/>
    </source>
</evidence>
<evidence type="ECO:0000256" key="1">
    <source>
        <dbReference type="SAM" id="MobiDB-lite"/>
    </source>
</evidence>
<reference evidence="3 4" key="1">
    <citation type="journal article" date="2023" name="Arcadia Sci">
        <title>De novo assembly of a long-read Amblyomma americanum tick genome.</title>
        <authorList>
            <person name="Chou S."/>
            <person name="Poskanzer K.E."/>
            <person name="Rollins M."/>
            <person name="Thuy-Boun P.S."/>
        </authorList>
    </citation>
    <scope>NUCLEOTIDE SEQUENCE [LARGE SCALE GENOMIC DNA]</scope>
    <source>
        <strain evidence="3">F_SG_1</strain>
        <tissue evidence="3">Salivary glands</tissue>
    </source>
</reference>
<organism evidence="3 4">
    <name type="scientific">Amblyomma americanum</name>
    <name type="common">Lone star tick</name>
    <dbReference type="NCBI Taxonomy" id="6943"/>
    <lineage>
        <taxon>Eukaryota</taxon>
        <taxon>Metazoa</taxon>
        <taxon>Ecdysozoa</taxon>
        <taxon>Arthropoda</taxon>
        <taxon>Chelicerata</taxon>
        <taxon>Arachnida</taxon>
        <taxon>Acari</taxon>
        <taxon>Parasitiformes</taxon>
        <taxon>Ixodida</taxon>
        <taxon>Ixodoidea</taxon>
        <taxon>Ixodidae</taxon>
        <taxon>Amblyomminae</taxon>
        <taxon>Amblyomma</taxon>
    </lineage>
</organism>
<proteinExistence type="predicted"/>
<accession>A0AAQ4E5P7</accession>
<feature type="compositionally biased region" description="Low complexity" evidence="1">
    <location>
        <begin position="15"/>
        <end position="35"/>
    </location>
</feature>
<feature type="transmembrane region" description="Helical" evidence="2">
    <location>
        <begin position="228"/>
        <end position="248"/>
    </location>
</feature>
<keyword evidence="2" id="KW-0472">Membrane</keyword>
<keyword evidence="2" id="KW-1133">Transmembrane helix</keyword>
<dbReference type="Proteomes" id="UP001321473">
    <property type="component" value="Unassembled WGS sequence"/>
</dbReference>
<feature type="region of interest" description="Disordered" evidence="1">
    <location>
        <begin position="1"/>
        <end position="42"/>
    </location>
</feature>
<keyword evidence="2" id="KW-0812">Transmembrane</keyword>
<protein>
    <recommendedName>
        <fullName evidence="5">Transmembrane protein</fullName>
    </recommendedName>
</protein>
<dbReference type="EMBL" id="JARKHS020021751">
    <property type="protein sequence ID" value="KAK8770019.1"/>
    <property type="molecule type" value="Genomic_DNA"/>
</dbReference>